<keyword evidence="1" id="KW-0812">Transmembrane</keyword>
<gene>
    <name evidence="2" type="ORF">AB5J56_23305</name>
</gene>
<dbReference type="AlphaFoldDB" id="A0AB39P9J3"/>
<proteinExistence type="predicted"/>
<dbReference type="EMBL" id="CP163435">
    <property type="protein sequence ID" value="XDQ27463.1"/>
    <property type="molecule type" value="Genomic_DNA"/>
</dbReference>
<name>A0AB39P9J3_9ACTN</name>
<evidence type="ECO:0000256" key="1">
    <source>
        <dbReference type="SAM" id="Phobius"/>
    </source>
</evidence>
<feature type="transmembrane region" description="Helical" evidence="1">
    <location>
        <begin position="76"/>
        <end position="96"/>
    </location>
</feature>
<keyword evidence="1" id="KW-1133">Transmembrane helix</keyword>
<dbReference type="RefSeq" id="WP_369234709.1">
    <property type="nucleotide sequence ID" value="NZ_CP163435.1"/>
</dbReference>
<feature type="transmembrane region" description="Helical" evidence="1">
    <location>
        <begin position="6"/>
        <end position="27"/>
    </location>
</feature>
<accession>A0AB39P9J3</accession>
<reference evidence="2" key="1">
    <citation type="submission" date="2024-07" db="EMBL/GenBank/DDBJ databases">
        <authorList>
            <person name="Yu S.T."/>
        </authorList>
    </citation>
    <scope>NUCLEOTIDE SEQUENCE</scope>
    <source>
        <strain evidence="2">R21</strain>
    </source>
</reference>
<evidence type="ECO:0000313" key="2">
    <source>
        <dbReference type="EMBL" id="XDQ27463.1"/>
    </source>
</evidence>
<protein>
    <submittedName>
        <fullName evidence="2">Uncharacterized protein</fullName>
    </submittedName>
</protein>
<organism evidence="2">
    <name type="scientific">Streptomyces sp. R21</name>
    <dbReference type="NCBI Taxonomy" id="3238627"/>
    <lineage>
        <taxon>Bacteria</taxon>
        <taxon>Bacillati</taxon>
        <taxon>Actinomycetota</taxon>
        <taxon>Actinomycetes</taxon>
        <taxon>Kitasatosporales</taxon>
        <taxon>Streptomycetaceae</taxon>
        <taxon>Streptomyces</taxon>
    </lineage>
</organism>
<keyword evidence="1" id="KW-0472">Membrane</keyword>
<sequence>MLWIILTSVASFIIFVVFLAGMTLFLVGALKDRAVPKPEAEDNSSALLWLLKNSFKVAIGGDKYPTSQRMMAQGTLLMSLGAILFLGVAAAVANALA</sequence>